<gene>
    <name evidence="1" type="ORF">C1H71_19705</name>
</gene>
<name>A0A7G3GDU8_9NEIS</name>
<evidence type="ECO:0000313" key="2">
    <source>
        <dbReference type="Proteomes" id="UP000515917"/>
    </source>
</evidence>
<reference evidence="1 2" key="1">
    <citation type="submission" date="2018-01" db="EMBL/GenBank/DDBJ databases">
        <title>Genome sequence of Iodobacter sp. strain PCH194 isolated from Indian Trans-Himalaya.</title>
        <authorList>
            <person name="Kumar V."/>
            <person name="Thakur V."/>
            <person name="Kumar S."/>
            <person name="Singh D."/>
        </authorList>
    </citation>
    <scope>NUCLEOTIDE SEQUENCE [LARGE SCALE GENOMIC DNA]</scope>
    <source>
        <strain evidence="1 2">PCH194</strain>
    </source>
</reference>
<keyword evidence="2" id="KW-1185">Reference proteome</keyword>
<dbReference type="AlphaFoldDB" id="A0A7G3GDU8"/>
<dbReference type="Proteomes" id="UP000515917">
    <property type="component" value="Chromosome"/>
</dbReference>
<proteinExistence type="predicted"/>
<dbReference type="EMBL" id="CP025781">
    <property type="protein sequence ID" value="QBC45531.1"/>
    <property type="molecule type" value="Genomic_DNA"/>
</dbReference>
<organism evidence="1 2">
    <name type="scientific">Iodobacter fluviatilis</name>
    <dbReference type="NCBI Taxonomy" id="537"/>
    <lineage>
        <taxon>Bacteria</taxon>
        <taxon>Pseudomonadati</taxon>
        <taxon>Pseudomonadota</taxon>
        <taxon>Betaproteobacteria</taxon>
        <taxon>Neisseriales</taxon>
        <taxon>Chitinibacteraceae</taxon>
        <taxon>Iodobacter</taxon>
    </lineage>
</organism>
<protein>
    <submittedName>
        <fullName evidence="1">Uncharacterized protein</fullName>
    </submittedName>
</protein>
<sequence>MQRSSNPCALEVGLPILAADEGVEDDGTIAGTAALEELILSPIMAPYYLIRNKQLNARTVNKKNTEQ</sequence>
<dbReference type="KEGG" id="ifl:C1H71_19705"/>
<evidence type="ECO:0000313" key="1">
    <source>
        <dbReference type="EMBL" id="QBC45531.1"/>
    </source>
</evidence>
<accession>A0A7G3GDU8</accession>